<keyword evidence="7" id="KW-1185">Reference proteome</keyword>
<dbReference type="PROSITE" id="PS00198">
    <property type="entry name" value="4FE4S_FER_1"/>
    <property type="match status" value="1"/>
</dbReference>
<dbReference type="GO" id="GO:0046872">
    <property type="term" value="F:metal ion binding"/>
    <property type="evidence" value="ECO:0007669"/>
    <property type="project" value="UniProtKB-KW"/>
</dbReference>
<evidence type="ECO:0000256" key="2">
    <source>
        <dbReference type="ARBA" id="ARBA00022723"/>
    </source>
</evidence>
<dbReference type="PANTHER" id="PTHR43687">
    <property type="entry name" value="ADENYLYLSULFATE REDUCTASE, BETA SUBUNIT"/>
    <property type="match status" value="1"/>
</dbReference>
<evidence type="ECO:0000256" key="1">
    <source>
        <dbReference type="ARBA" id="ARBA00022485"/>
    </source>
</evidence>
<accession>A0A2P2BRP7</accession>
<dbReference type="Gene3D" id="3.30.70.20">
    <property type="match status" value="1"/>
</dbReference>
<keyword evidence="1" id="KW-0004">4Fe-4S</keyword>
<dbReference type="Proteomes" id="UP000245695">
    <property type="component" value="Chromosome 1"/>
</dbReference>
<keyword evidence="3" id="KW-0408">Iron</keyword>
<organism evidence="6 7">
    <name type="scientific">Romboutsia hominis</name>
    <dbReference type="NCBI Taxonomy" id="1507512"/>
    <lineage>
        <taxon>Bacteria</taxon>
        <taxon>Bacillati</taxon>
        <taxon>Bacillota</taxon>
        <taxon>Clostridia</taxon>
        <taxon>Peptostreptococcales</taxon>
        <taxon>Peptostreptococcaceae</taxon>
        <taxon>Romboutsia</taxon>
    </lineage>
</organism>
<dbReference type="InterPro" id="IPR050572">
    <property type="entry name" value="Fe-S_Ferredoxin"/>
</dbReference>
<feature type="domain" description="4Fe-4S ferredoxin-type" evidence="5">
    <location>
        <begin position="4"/>
        <end position="33"/>
    </location>
</feature>
<name>A0A2P2BRP7_9FIRM</name>
<dbReference type="Pfam" id="PF13237">
    <property type="entry name" value="Fer4_10"/>
    <property type="match status" value="1"/>
</dbReference>
<feature type="domain" description="4Fe-4S ferredoxin-type" evidence="5">
    <location>
        <begin position="34"/>
        <end position="63"/>
    </location>
</feature>
<evidence type="ECO:0000259" key="5">
    <source>
        <dbReference type="PROSITE" id="PS51379"/>
    </source>
</evidence>
<dbReference type="RefSeq" id="WP_207733559.1">
    <property type="nucleotide sequence ID" value="NZ_FJTZ01000012.1"/>
</dbReference>
<evidence type="ECO:0000256" key="4">
    <source>
        <dbReference type="ARBA" id="ARBA00023014"/>
    </source>
</evidence>
<keyword evidence="4" id="KW-0411">Iron-sulfur</keyword>
<dbReference type="GO" id="GO:0051539">
    <property type="term" value="F:4 iron, 4 sulfur cluster binding"/>
    <property type="evidence" value="ECO:0007669"/>
    <property type="project" value="UniProtKB-KW"/>
</dbReference>
<dbReference type="AlphaFoldDB" id="A0A2P2BRP7"/>
<proteinExistence type="predicted"/>
<gene>
    <name evidence="6" type="ORF">FRIFI_1496</name>
</gene>
<sequence length="66" mass="7547">MPGKKLVLNEKWCKSCGICVEFCPKDVLKLENSKVQIQKEKDCIFCGLCELRCPDYAIYIAQTSED</sequence>
<dbReference type="InterPro" id="IPR017896">
    <property type="entry name" value="4Fe4S_Fe-S-bd"/>
</dbReference>
<dbReference type="EMBL" id="LN650648">
    <property type="protein sequence ID" value="CEI73030.1"/>
    <property type="molecule type" value="Genomic_DNA"/>
</dbReference>
<evidence type="ECO:0000313" key="7">
    <source>
        <dbReference type="Proteomes" id="UP000245695"/>
    </source>
</evidence>
<evidence type="ECO:0000256" key="3">
    <source>
        <dbReference type="ARBA" id="ARBA00023004"/>
    </source>
</evidence>
<dbReference type="SUPFAM" id="SSF54862">
    <property type="entry name" value="4Fe-4S ferredoxins"/>
    <property type="match status" value="1"/>
</dbReference>
<protein>
    <submittedName>
        <fullName evidence="6">4Fe-4S ferredoxin-type iron-sulfur binding domain profile</fullName>
    </submittedName>
</protein>
<evidence type="ECO:0000313" key="6">
    <source>
        <dbReference type="EMBL" id="CEI73030.1"/>
    </source>
</evidence>
<dbReference type="PANTHER" id="PTHR43687:SF4">
    <property type="entry name" value="BLR5484 PROTEIN"/>
    <property type="match status" value="1"/>
</dbReference>
<keyword evidence="2" id="KW-0479">Metal-binding</keyword>
<dbReference type="KEGG" id="rhom:FRIFI_1496"/>
<reference evidence="6 7" key="1">
    <citation type="submission" date="2014-09" db="EMBL/GenBank/DDBJ databases">
        <authorList>
            <person name="Hornung B.V."/>
        </authorList>
    </citation>
    <scope>NUCLEOTIDE SEQUENCE [LARGE SCALE GENOMIC DNA]</scope>
    <source>
        <strain evidence="6 7">FRIFI</strain>
    </source>
</reference>
<dbReference type="PROSITE" id="PS51379">
    <property type="entry name" value="4FE4S_FER_2"/>
    <property type="match status" value="2"/>
</dbReference>
<dbReference type="InterPro" id="IPR017900">
    <property type="entry name" value="4Fe4S_Fe_S_CS"/>
</dbReference>